<dbReference type="EMBL" id="JAULSY010000013">
    <property type="protein sequence ID" value="KAK0672409.1"/>
    <property type="molecule type" value="Genomic_DNA"/>
</dbReference>
<sequence length="573" mass="64032">MNSTTDATITQEASRRGPTIRVRKYGHNDFERFDEEIARGSHLCVGSASIGKVDIDCKYHWKKAQWGVLGAVERPAGIVYMDITFKQPQGYWLQSANVFVTLSQDTTTNHRRQNKLPPRPLGSDYSVQITQQFGPKYLTGTPTVQAEAKSNSFIPTFGAMGFEIGGVGHQSITSKNRVGQWVFKGTVGRPKAPRDYCTLEWELIENELDPNKVHKQEYNTAFAFEHSEKPVIMRVDVQGKLQSKTRQLKHDFLKFSTQFGKSDNSTLTHLDLSKTTGLKKVLDPIADGLDMAMQMENCGNPGTVVPDPAPAQFHSLNWQSSNHNSHGLQNAQIQSQTKPQQQIQDNGQEYHRNGPRLIKPKEPQPQLLNNSYDEGSVKPIMQSLRRRQARTTQQVPVRVNLEESAMLVGEEDSGYGTQVPEDERSEHIIQTIPSTSHRIPPASQIEALEENIKEITWIPGILLLINFLVTITRWLSAMSKPPLADIRRTNRGQAGNKAARISDKSHHGAGSVTSKASDSLVWEGSPSPATKPLKTTAQVEDRGSEGPKHGQRRGPFETTRRHRENEYGSSAHQ</sequence>
<keyword evidence="2" id="KW-0812">Transmembrane</keyword>
<gene>
    <name evidence="3" type="ORF">QBC41DRAFT_24958</name>
</gene>
<evidence type="ECO:0000256" key="1">
    <source>
        <dbReference type="SAM" id="MobiDB-lite"/>
    </source>
</evidence>
<evidence type="ECO:0000256" key="2">
    <source>
        <dbReference type="SAM" id="Phobius"/>
    </source>
</evidence>
<dbReference type="Proteomes" id="UP001174997">
    <property type="component" value="Unassembled WGS sequence"/>
</dbReference>
<accession>A0AA40DEW0</accession>
<feature type="compositionally biased region" description="Low complexity" evidence="1">
    <location>
        <begin position="332"/>
        <end position="344"/>
    </location>
</feature>
<organism evidence="3 4">
    <name type="scientific">Cercophora samala</name>
    <dbReference type="NCBI Taxonomy" id="330535"/>
    <lineage>
        <taxon>Eukaryota</taxon>
        <taxon>Fungi</taxon>
        <taxon>Dikarya</taxon>
        <taxon>Ascomycota</taxon>
        <taxon>Pezizomycotina</taxon>
        <taxon>Sordariomycetes</taxon>
        <taxon>Sordariomycetidae</taxon>
        <taxon>Sordariales</taxon>
        <taxon>Lasiosphaeriaceae</taxon>
        <taxon>Cercophora</taxon>
    </lineage>
</organism>
<feature type="region of interest" description="Disordered" evidence="1">
    <location>
        <begin position="316"/>
        <end position="373"/>
    </location>
</feature>
<feature type="compositionally biased region" description="Polar residues" evidence="1">
    <location>
        <begin position="316"/>
        <end position="331"/>
    </location>
</feature>
<keyword evidence="4" id="KW-1185">Reference proteome</keyword>
<protein>
    <submittedName>
        <fullName evidence="3">Uncharacterized protein</fullName>
    </submittedName>
</protein>
<feature type="transmembrane region" description="Helical" evidence="2">
    <location>
        <begin position="457"/>
        <end position="475"/>
    </location>
</feature>
<reference evidence="3" key="1">
    <citation type="submission" date="2023-06" db="EMBL/GenBank/DDBJ databases">
        <title>Genome-scale phylogeny and comparative genomics of the fungal order Sordariales.</title>
        <authorList>
            <consortium name="Lawrence Berkeley National Laboratory"/>
            <person name="Hensen N."/>
            <person name="Bonometti L."/>
            <person name="Westerberg I."/>
            <person name="Brannstrom I.O."/>
            <person name="Guillou S."/>
            <person name="Cros-Aarteil S."/>
            <person name="Calhoun S."/>
            <person name="Haridas S."/>
            <person name="Kuo A."/>
            <person name="Mondo S."/>
            <person name="Pangilinan J."/>
            <person name="Riley R."/>
            <person name="Labutti K."/>
            <person name="Andreopoulos B."/>
            <person name="Lipzen A."/>
            <person name="Chen C."/>
            <person name="Yanf M."/>
            <person name="Daum C."/>
            <person name="Ng V."/>
            <person name="Clum A."/>
            <person name="Steindorff A."/>
            <person name="Ohm R."/>
            <person name="Martin F."/>
            <person name="Silar P."/>
            <person name="Natvig D."/>
            <person name="Lalanne C."/>
            <person name="Gautier V."/>
            <person name="Ament-Velasquez S.L."/>
            <person name="Kruys A."/>
            <person name="Hutchinson M.I."/>
            <person name="Powell A.J."/>
            <person name="Barry K."/>
            <person name="Miller A.N."/>
            <person name="Grigoriev I.V."/>
            <person name="Debuchy R."/>
            <person name="Gladieux P."/>
            <person name="Thoren M.H."/>
            <person name="Johannesson H."/>
        </authorList>
    </citation>
    <scope>NUCLEOTIDE SEQUENCE</scope>
    <source>
        <strain evidence="3">CBS 307.81</strain>
    </source>
</reference>
<proteinExistence type="predicted"/>
<dbReference type="AlphaFoldDB" id="A0AA40DEW0"/>
<feature type="region of interest" description="Disordered" evidence="1">
    <location>
        <begin position="486"/>
        <end position="573"/>
    </location>
</feature>
<keyword evidence="2" id="KW-0472">Membrane</keyword>
<evidence type="ECO:0000313" key="3">
    <source>
        <dbReference type="EMBL" id="KAK0672409.1"/>
    </source>
</evidence>
<keyword evidence="2" id="KW-1133">Transmembrane helix</keyword>
<name>A0AA40DEW0_9PEZI</name>
<comment type="caution">
    <text evidence="3">The sequence shown here is derived from an EMBL/GenBank/DDBJ whole genome shotgun (WGS) entry which is preliminary data.</text>
</comment>
<feature type="compositionally biased region" description="Basic and acidic residues" evidence="1">
    <location>
        <begin position="539"/>
        <end position="566"/>
    </location>
</feature>
<evidence type="ECO:0000313" key="4">
    <source>
        <dbReference type="Proteomes" id="UP001174997"/>
    </source>
</evidence>